<keyword evidence="6" id="KW-0482">Metalloprotease</keyword>
<evidence type="ECO:0000256" key="1">
    <source>
        <dbReference type="ARBA" id="ARBA00001947"/>
    </source>
</evidence>
<keyword evidence="5" id="KW-0862">Zinc</keyword>
<dbReference type="EMBL" id="WIWS01000009">
    <property type="protein sequence ID" value="KAF3226888.1"/>
    <property type="molecule type" value="Genomic_DNA"/>
</dbReference>
<evidence type="ECO:0000256" key="7">
    <source>
        <dbReference type="SAM" id="MobiDB-lite"/>
    </source>
</evidence>
<reference evidence="11 12" key="1">
    <citation type="submission" date="2019-06" db="EMBL/GenBank/DDBJ databases">
        <authorList>
            <person name="Palmer J.M."/>
        </authorList>
    </citation>
    <scope>NUCLEOTIDE SEQUENCE</scope>
    <source>
        <strain evidence="9 11">TWF106</strain>
        <strain evidence="10 12">TWF191</strain>
        <strain evidence="8">TWF679</strain>
    </source>
</reference>
<comment type="caution">
    <text evidence="8">The sequence shown here is derived from an EMBL/GenBank/DDBJ whole genome shotgun (WGS) entry which is preliminary data.</text>
</comment>
<dbReference type="Pfam" id="PF07998">
    <property type="entry name" value="Peptidase_M54"/>
    <property type="match status" value="1"/>
</dbReference>
<dbReference type="GO" id="GO:0006508">
    <property type="term" value="P:proteolysis"/>
    <property type="evidence" value="ECO:0007669"/>
    <property type="project" value="UniProtKB-KW"/>
</dbReference>
<keyword evidence="3" id="KW-0479">Metal-binding</keyword>
<keyword evidence="4" id="KW-0378">Hydrolase</keyword>
<gene>
    <name evidence="9" type="ORF">TWF106_011295</name>
    <name evidence="10" type="ORF">TWF191_001321</name>
    <name evidence="8" type="ORF">TWF679_005763</name>
</gene>
<evidence type="ECO:0000256" key="4">
    <source>
        <dbReference type="ARBA" id="ARBA00022801"/>
    </source>
</evidence>
<evidence type="ECO:0000313" key="13">
    <source>
        <dbReference type="Proteomes" id="UP000614610"/>
    </source>
</evidence>
<dbReference type="GO" id="GO:0046872">
    <property type="term" value="F:metal ion binding"/>
    <property type="evidence" value="ECO:0007669"/>
    <property type="project" value="UniProtKB-KW"/>
</dbReference>
<dbReference type="GO" id="GO:0008237">
    <property type="term" value="F:metallopeptidase activity"/>
    <property type="evidence" value="ECO:0007669"/>
    <property type="project" value="UniProtKB-KW"/>
</dbReference>
<evidence type="ECO:0000313" key="12">
    <source>
        <dbReference type="Proteomes" id="UP000483672"/>
    </source>
</evidence>
<dbReference type="PANTHER" id="PTHR15910:SF1">
    <property type="entry name" value="ARCHAEMETZINCIN-2"/>
    <property type="match status" value="1"/>
</dbReference>
<dbReference type="EMBL" id="WIWT01000029">
    <property type="protein sequence ID" value="KAF3212573.1"/>
    <property type="molecule type" value="Genomic_DNA"/>
</dbReference>
<protein>
    <recommendedName>
        <fullName evidence="14">Archaemetzincin-2</fullName>
    </recommendedName>
</protein>
<evidence type="ECO:0000313" key="8">
    <source>
        <dbReference type="EMBL" id="KAF3212573.1"/>
    </source>
</evidence>
<dbReference type="Gene3D" id="3.40.390.10">
    <property type="entry name" value="Collagenase (Catalytic Domain)"/>
    <property type="match status" value="1"/>
</dbReference>
<sequence length="480" mass="53921">MPPKTACQHTKLHLTTSPHAAEAGYTHPTRSALSKAATTARKITSHNLPPTTFPAPLVLPDDDLSIDPKYPPQSLLSWKRLKARNAITSLRNKIYYLNLPVRSSDSPEFQSWATPIDPETKSQIRGPPSPLWEDVVDYLSAFFHPLELVEYPSITTISKWSSKSQHLVLSTSSSRSGVQLRTRPSPDGPESSCYTHQLSLLDILDFAIEILPEDAYAIIVFTHHDLYESDEDDFCIGRAFGGSRVCVVSSARYHPFSEELAGVGNEEFGGKRHDWPGSHCADFVQKMCQESEEPSRKTKKVKTTSTPEAEGTKINQSFENTPMYRAIAAHRSENPDGLKHREYLRAIWLSRLCKTASHELLHCFGLDHCVYYACMMQGTTSILEDTRQPFYLCPIDHAKLKEALSGKDENIGKLSKDEWELEWCGRMKAFCSEIVTRDISMGWRPIIAWLEGRIEELGGRDGLDGVDGIEGTKEDPIELE</sequence>
<dbReference type="Proteomes" id="UP000614610">
    <property type="component" value="Unassembled WGS sequence"/>
</dbReference>
<dbReference type="AlphaFoldDB" id="A0A6G1MHT0"/>
<evidence type="ECO:0000256" key="2">
    <source>
        <dbReference type="ARBA" id="ARBA00022670"/>
    </source>
</evidence>
<evidence type="ECO:0000313" key="10">
    <source>
        <dbReference type="EMBL" id="KAF3229604.1"/>
    </source>
</evidence>
<dbReference type="EMBL" id="WIPF01000012">
    <property type="protein sequence ID" value="KAF3229604.1"/>
    <property type="molecule type" value="Genomic_DNA"/>
</dbReference>
<dbReference type="OrthoDB" id="2365600at2759"/>
<evidence type="ECO:0000256" key="6">
    <source>
        <dbReference type="ARBA" id="ARBA00023049"/>
    </source>
</evidence>
<proteinExistence type="predicted"/>
<dbReference type="InterPro" id="IPR024079">
    <property type="entry name" value="MetalloPept_cat_dom_sf"/>
</dbReference>
<evidence type="ECO:0008006" key="14">
    <source>
        <dbReference type="Google" id="ProtNLM"/>
    </source>
</evidence>
<evidence type="ECO:0000313" key="11">
    <source>
        <dbReference type="Proteomes" id="UP000472727"/>
    </source>
</evidence>
<dbReference type="CDD" id="cd11375">
    <property type="entry name" value="Peptidase_M54"/>
    <property type="match status" value="1"/>
</dbReference>
<dbReference type="InterPro" id="IPR012962">
    <property type="entry name" value="Pept_M54_archaemetzincn"/>
</dbReference>
<comment type="cofactor">
    <cofactor evidence="1">
        <name>Zn(2+)</name>
        <dbReference type="ChEBI" id="CHEBI:29105"/>
    </cofactor>
</comment>
<dbReference type="Proteomes" id="UP000483672">
    <property type="component" value="Unassembled WGS sequence"/>
</dbReference>
<evidence type="ECO:0000313" key="9">
    <source>
        <dbReference type="EMBL" id="KAF3226888.1"/>
    </source>
</evidence>
<dbReference type="SUPFAM" id="SSF55486">
    <property type="entry name" value="Metalloproteases ('zincins'), catalytic domain"/>
    <property type="match status" value="1"/>
</dbReference>
<dbReference type="Proteomes" id="UP000472727">
    <property type="component" value="Unassembled WGS sequence"/>
</dbReference>
<evidence type="ECO:0000256" key="3">
    <source>
        <dbReference type="ARBA" id="ARBA00022723"/>
    </source>
</evidence>
<feature type="region of interest" description="Disordered" evidence="7">
    <location>
        <begin position="108"/>
        <end position="127"/>
    </location>
</feature>
<keyword evidence="2" id="KW-0645">Protease</keyword>
<evidence type="ECO:0000256" key="5">
    <source>
        <dbReference type="ARBA" id="ARBA00022833"/>
    </source>
</evidence>
<dbReference type="PANTHER" id="PTHR15910">
    <property type="entry name" value="ARCHAEMETZINCIN"/>
    <property type="match status" value="1"/>
</dbReference>
<accession>A0A6G1MHT0</accession>
<organism evidence="8 13">
    <name type="scientific">Orbilia oligospora</name>
    <name type="common">Nematode-trapping fungus</name>
    <name type="synonym">Arthrobotrys oligospora</name>
    <dbReference type="NCBI Taxonomy" id="2813651"/>
    <lineage>
        <taxon>Eukaryota</taxon>
        <taxon>Fungi</taxon>
        <taxon>Dikarya</taxon>
        <taxon>Ascomycota</taxon>
        <taxon>Pezizomycotina</taxon>
        <taxon>Orbiliomycetes</taxon>
        <taxon>Orbiliales</taxon>
        <taxon>Orbiliaceae</taxon>
        <taxon>Orbilia</taxon>
    </lineage>
</organism>
<name>A0A6G1MHT0_ORBOL</name>